<evidence type="ECO:0000256" key="1">
    <source>
        <dbReference type="ARBA" id="ARBA00022741"/>
    </source>
</evidence>
<dbReference type="GO" id="GO:0005524">
    <property type="term" value="F:ATP binding"/>
    <property type="evidence" value="ECO:0007669"/>
    <property type="project" value="UniProtKB-KW"/>
</dbReference>
<dbReference type="AlphaFoldDB" id="A0A2X2JLA5"/>
<dbReference type="InterPro" id="IPR000432">
    <property type="entry name" value="DNA_mismatch_repair_MutS_C"/>
</dbReference>
<evidence type="ECO:0000313" key="6">
    <source>
        <dbReference type="Proteomes" id="UP000251241"/>
    </source>
</evidence>
<accession>A0A2X2JLA5</accession>
<evidence type="ECO:0000259" key="4">
    <source>
        <dbReference type="SMART" id="SM00534"/>
    </source>
</evidence>
<dbReference type="Proteomes" id="UP000251241">
    <property type="component" value="Unassembled WGS sequence"/>
</dbReference>
<dbReference type="PANTHER" id="PTHR11361:SF34">
    <property type="entry name" value="DNA MISMATCH REPAIR PROTEIN MSH1, MITOCHONDRIAL"/>
    <property type="match status" value="1"/>
</dbReference>
<dbReference type="Pfam" id="PF00488">
    <property type="entry name" value="MutS_V"/>
    <property type="match status" value="1"/>
</dbReference>
<dbReference type="GO" id="GO:0140664">
    <property type="term" value="F:ATP-dependent DNA damage sensor activity"/>
    <property type="evidence" value="ECO:0007669"/>
    <property type="project" value="InterPro"/>
</dbReference>
<keyword evidence="2" id="KW-0067">ATP-binding</keyword>
<gene>
    <name evidence="5" type="primary">mutS_3</name>
    <name evidence="5" type="ORF">NCTC11343_04765</name>
</gene>
<organism evidence="5 6">
    <name type="scientific">Sphingobacterium multivorum</name>
    <dbReference type="NCBI Taxonomy" id="28454"/>
    <lineage>
        <taxon>Bacteria</taxon>
        <taxon>Pseudomonadati</taxon>
        <taxon>Bacteroidota</taxon>
        <taxon>Sphingobacteriia</taxon>
        <taxon>Sphingobacteriales</taxon>
        <taxon>Sphingobacteriaceae</taxon>
        <taxon>Sphingobacterium</taxon>
    </lineage>
</organism>
<evidence type="ECO:0000256" key="3">
    <source>
        <dbReference type="ARBA" id="ARBA00023125"/>
    </source>
</evidence>
<keyword evidence="3" id="KW-0238">DNA-binding</keyword>
<proteinExistence type="predicted"/>
<dbReference type="Gene3D" id="3.40.50.300">
    <property type="entry name" value="P-loop containing nucleotide triphosphate hydrolases"/>
    <property type="match status" value="1"/>
</dbReference>
<dbReference type="InterPro" id="IPR045076">
    <property type="entry name" value="MutS"/>
</dbReference>
<evidence type="ECO:0000256" key="2">
    <source>
        <dbReference type="ARBA" id="ARBA00022840"/>
    </source>
</evidence>
<reference evidence="5 6" key="1">
    <citation type="submission" date="2018-06" db="EMBL/GenBank/DDBJ databases">
        <authorList>
            <consortium name="Pathogen Informatics"/>
            <person name="Doyle S."/>
        </authorList>
    </citation>
    <scope>NUCLEOTIDE SEQUENCE [LARGE SCALE GENOMIC DNA]</scope>
    <source>
        <strain evidence="5 6">NCTC11343</strain>
    </source>
</reference>
<dbReference type="PANTHER" id="PTHR11361">
    <property type="entry name" value="DNA MISMATCH REPAIR PROTEIN MUTS FAMILY MEMBER"/>
    <property type="match status" value="1"/>
</dbReference>
<sequence length="181" mass="20163">MTGKSTLLKTIGSCVYLAHLGFPVSADAMKTVLFDGISATINLGDNINAGASHFFNEVLRVKHLAELLASGKQMFVLMDELFKGTNHGDASEATLELVNCLKGYKNCVFLLSSHITEICPILYKEGITLKYLGVQLDEKEGIIFTYRLLDGVAEEKLGMWLLRKERVFEILREFDLGIQKE</sequence>
<protein>
    <submittedName>
        <fullName evidence="5">DNA mismatch repair protein mutS</fullName>
    </submittedName>
</protein>
<feature type="domain" description="DNA mismatch repair proteins mutS family" evidence="4">
    <location>
        <begin position="1"/>
        <end position="172"/>
    </location>
</feature>
<dbReference type="RefSeq" id="WP_112376032.1">
    <property type="nucleotide sequence ID" value="NZ_UAUU01000011.1"/>
</dbReference>
<name>A0A2X2JLA5_SPHMU</name>
<keyword evidence="1" id="KW-0547">Nucleotide-binding</keyword>
<dbReference type="GO" id="GO:0006298">
    <property type="term" value="P:mismatch repair"/>
    <property type="evidence" value="ECO:0007669"/>
    <property type="project" value="InterPro"/>
</dbReference>
<dbReference type="SMART" id="SM00534">
    <property type="entry name" value="MUTSac"/>
    <property type="match status" value="1"/>
</dbReference>
<dbReference type="GO" id="GO:0030983">
    <property type="term" value="F:mismatched DNA binding"/>
    <property type="evidence" value="ECO:0007669"/>
    <property type="project" value="InterPro"/>
</dbReference>
<dbReference type="EMBL" id="UAUU01000011">
    <property type="protein sequence ID" value="SPZ92791.1"/>
    <property type="molecule type" value="Genomic_DNA"/>
</dbReference>
<dbReference type="InterPro" id="IPR027417">
    <property type="entry name" value="P-loop_NTPase"/>
</dbReference>
<evidence type="ECO:0000313" key="5">
    <source>
        <dbReference type="EMBL" id="SPZ92791.1"/>
    </source>
</evidence>
<dbReference type="SUPFAM" id="SSF52540">
    <property type="entry name" value="P-loop containing nucleoside triphosphate hydrolases"/>
    <property type="match status" value="1"/>
</dbReference>